<reference evidence="2" key="1">
    <citation type="journal article" date="2020" name="mSystems">
        <title>Genome- and Community-Level Interaction Insights into Carbon Utilization and Element Cycling Functions of Hydrothermarchaeota in Hydrothermal Sediment.</title>
        <authorList>
            <person name="Zhou Z."/>
            <person name="Liu Y."/>
            <person name="Xu W."/>
            <person name="Pan J."/>
            <person name="Luo Z.H."/>
            <person name="Li M."/>
        </authorList>
    </citation>
    <scope>NUCLEOTIDE SEQUENCE [LARGE SCALE GENOMIC DNA]</scope>
    <source>
        <strain evidence="1">SpSt-629</strain>
        <strain evidence="2">SpSt-688</strain>
    </source>
</reference>
<dbReference type="InterPro" id="IPR012348">
    <property type="entry name" value="RNR-like"/>
</dbReference>
<dbReference type="EMBL" id="DTDH01000024">
    <property type="protein sequence ID" value="HGT97982.1"/>
    <property type="molecule type" value="Genomic_DNA"/>
</dbReference>
<sequence length="143" mass="16765">MEKKHAENLKILADRIKHPVMKALLIGIANDSEKHAQFYTAIIELITRYQPAISQEEFRILKEEIERHIETELKMMETTKQLFTKFSDSRIKLLIMAIHEDEVKHHKVLTSIRDNVATEYVVNEEDMWSAIWRDSPWHGTPGG</sequence>
<dbReference type="GO" id="GO:0016491">
    <property type="term" value="F:oxidoreductase activity"/>
    <property type="evidence" value="ECO:0007669"/>
    <property type="project" value="InterPro"/>
</dbReference>
<gene>
    <name evidence="1" type="ORF">ENT99_00210</name>
    <name evidence="2" type="ORF">ENU64_00940</name>
</gene>
<dbReference type="InterPro" id="IPR009078">
    <property type="entry name" value="Ferritin-like_SF"/>
</dbReference>
<organism evidence="2">
    <name type="scientific">Ignisphaera aggregans</name>
    <dbReference type="NCBI Taxonomy" id="334771"/>
    <lineage>
        <taxon>Archaea</taxon>
        <taxon>Thermoproteota</taxon>
        <taxon>Thermoprotei</taxon>
        <taxon>Desulfurococcales</taxon>
        <taxon>Desulfurococcaceae</taxon>
        <taxon>Ignisphaera</taxon>
    </lineage>
</organism>
<comment type="caution">
    <text evidence="2">The sequence shown here is derived from an EMBL/GenBank/DDBJ whole genome shotgun (WGS) entry which is preliminary data.</text>
</comment>
<name>A0A7J3MWR6_9CREN</name>
<accession>A0A7J3MWR6</accession>
<dbReference type="EMBL" id="DTAU01000008">
    <property type="protein sequence ID" value="HFQ78111.1"/>
    <property type="molecule type" value="Genomic_DNA"/>
</dbReference>
<dbReference type="Gene3D" id="1.10.620.20">
    <property type="entry name" value="Ribonucleotide Reductase, subunit A"/>
    <property type="match status" value="1"/>
</dbReference>
<dbReference type="AlphaFoldDB" id="A0A7J3MWR6"/>
<protein>
    <submittedName>
        <fullName evidence="2">Ferritin-like domain-containing protein</fullName>
    </submittedName>
</protein>
<dbReference type="SUPFAM" id="SSF47240">
    <property type="entry name" value="Ferritin-like"/>
    <property type="match status" value="1"/>
</dbReference>
<proteinExistence type="predicted"/>
<evidence type="ECO:0000313" key="2">
    <source>
        <dbReference type="EMBL" id="HGT97982.1"/>
    </source>
</evidence>
<evidence type="ECO:0000313" key="1">
    <source>
        <dbReference type="EMBL" id="HFQ78111.1"/>
    </source>
</evidence>